<keyword evidence="2" id="KW-1185">Reference proteome</keyword>
<dbReference type="RefSeq" id="XP_070889478.1">
    <property type="nucleotide sequence ID" value="XM_071026733.1"/>
</dbReference>
<sequence length="67" mass="7816">MFYKCLKVPKVYDRPVEVEVVLLSENEPLPADRNFGWQRHFVLINNRFSDPSGLNVDLDEEKGHNEA</sequence>
<dbReference type="Proteomes" id="UP001610432">
    <property type="component" value="Unassembled WGS sequence"/>
</dbReference>
<comment type="caution">
    <text evidence="1">The sequence shown here is derived from an EMBL/GenBank/DDBJ whole genome shotgun (WGS) entry which is preliminary data.</text>
</comment>
<protein>
    <submittedName>
        <fullName evidence="1">Uncharacterized protein</fullName>
    </submittedName>
</protein>
<proteinExistence type="predicted"/>
<dbReference type="GeneID" id="98141805"/>
<evidence type="ECO:0000313" key="1">
    <source>
        <dbReference type="EMBL" id="KAL2870499.1"/>
    </source>
</evidence>
<organism evidence="1 2">
    <name type="scientific">Aspergillus lucknowensis</name>
    <dbReference type="NCBI Taxonomy" id="176173"/>
    <lineage>
        <taxon>Eukaryota</taxon>
        <taxon>Fungi</taxon>
        <taxon>Dikarya</taxon>
        <taxon>Ascomycota</taxon>
        <taxon>Pezizomycotina</taxon>
        <taxon>Eurotiomycetes</taxon>
        <taxon>Eurotiomycetidae</taxon>
        <taxon>Eurotiales</taxon>
        <taxon>Aspergillaceae</taxon>
        <taxon>Aspergillus</taxon>
        <taxon>Aspergillus subgen. Nidulantes</taxon>
    </lineage>
</organism>
<reference evidence="1 2" key="1">
    <citation type="submission" date="2024-07" db="EMBL/GenBank/DDBJ databases">
        <title>Section-level genome sequencing and comparative genomics of Aspergillus sections Usti and Cavernicolus.</title>
        <authorList>
            <consortium name="Lawrence Berkeley National Laboratory"/>
            <person name="Nybo J.L."/>
            <person name="Vesth T.C."/>
            <person name="Theobald S."/>
            <person name="Frisvad J.C."/>
            <person name="Larsen T.O."/>
            <person name="Kjaerboelling I."/>
            <person name="Rothschild-Mancinelli K."/>
            <person name="Lyhne E.K."/>
            <person name="Kogle M.E."/>
            <person name="Barry K."/>
            <person name="Clum A."/>
            <person name="Na H."/>
            <person name="Ledsgaard L."/>
            <person name="Lin J."/>
            <person name="Lipzen A."/>
            <person name="Kuo A."/>
            <person name="Riley R."/>
            <person name="Mondo S."/>
            <person name="Labutti K."/>
            <person name="Haridas S."/>
            <person name="Pangalinan J."/>
            <person name="Salamov A.A."/>
            <person name="Simmons B.A."/>
            <person name="Magnuson J.K."/>
            <person name="Chen J."/>
            <person name="Drula E."/>
            <person name="Henrissat B."/>
            <person name="Wiebenga A."/>
            <person name="Lubbers R.J."/>
            <person name="Gomes A.C."/>
            <person name="Macurrencykelacurrency M.R."/>
            <person name="Stajich J."/>
            <person name="Grigoriev I.V."/>
            <person name="Mortensen U.H."/>
            <person name="De Vries R.P."/>
            <person name="Baker S.E."/>
            <person name="Andersen M.R."/>
        </authorList>
    </citation>
    <scope>NUCLEOTIDE SEQUENCE [LARGE SCALE GENOMIC DNA]</scope>
    <source>
        <strain evidence="1 2">CBS 449.75</strain>
    </source>
</reference>
<accession>A0ABR4M159</accession>
<gene>
    <name evidence="1" type="ORF">BJX67DRAFT_286688</name>
</gene>
<dbReference type="EMBL" id="JBFXLQ010000006">
    <property type="protein sequence ID" value="KAL2870499.1"/>
    <property type="molecule type" value="Genomic_DNA"/>
</dbReference>
<name>A0ABR4M159_9EURO</name>
<evidence type="ECO:0000313" key="2">
    <source>
        <dbReference type="Proteomes" id="UP001610432"/>
    </source>
</evidence>